<name>A0ABV1KD45_9PSEU</name>
<dbReference type="SUPFAM" id="SSF55103">
    <property type="entry name" value="FAD-linked oxidases, C-terminal domain"/>
    <property type="match status" value="1"/>
</dbReference>
<dbReference type="Gene3D" id="3.40.462.10">
    <property type="entry name" value="FAD-linked oxidases, C-terminal domain"/>
    <property type="match status" value="1"/>
</dbReference>
<comment type="caution">
    <text evidence="10">The sequence shown here is derived from an EMBL/GenBank/DDBJ whole genome shotgun (WGS) entry which is preliminary data.</text>
</comment>
<dbReference type="InterPro" id="IPR016170">
    <property type="entry name" value="Cytok_DH_C_sf"/>
</dbReference>
<dbReference type="Proteomes" id="UP001494902">
    <property type="component" value="Unassembled WGS sequence"/>
</dbReference>
<keyword evidence="4" id="KW-0812">Transmembrane</keyword>
<dbReference type="InterPro" id="IPR040165">
    <property type="entry name" value="Diminuto-like"/>
</dbReference>
<keyword evidence="11" id="KW-1185">Reference proteome</keyword>
<dbReference type="EMBL" id="JBEDNQ010000007">
    <property type="protein sequence ID" value="MEQ3552386.1"/>
    <property type="molecule type" value="Genomic_DNA"/>
</dbReference>
<keyword evidence="5" id="KW-0274">FAD</keyword>
<evidence type="ECO:0000256" key="1">
    <source>
        <dbReference type="ARBA" id="ARBA00004167"/>
    </source>
</evidence>
<comment type="subcellular location">
    <subcellularLocation>
        <location evidence="1">Membrane</location>
        <topology evidence="1">Single-pass membrane protein</topology>
    </subcellularLocation>
</comment>
<keyword evidence="7" id="KW-0560">Oxidoreductase</keyword>
<evidence type="ECO:0000259" key="9">
    <source>
        <dbReference type="PROSITE" id="PS51387"/>
    </source>
</evidence>
<dbReference type="InterPro" id="IPR016166">
    <property type="entry name" value="FAD-bd_PCMH"/>
</dbReference>
<organism evidence="10 11">
    <name type="scientific">Pseudonocardia nematodicida</name>
    <dbReference type="NCBI Taxonomy" id="1206997"/>
    <lineage>
        <taxon>Bacteria</taxon>
        <taxon>Bacillati</taxon>
        <taxon>Actinomycetota</taxon>
        <taxon>Actinomycetes</taxon>
        <taxon>Pseudonocardiales</taxon>
        <taxon>Pseudonocardiaceae</taxon>
        <taxon>Pseudonocardia</taxon>
    </lineage>
</organism>
<proteinExistence type="predicted"/>
<sequence>MVASAGPGARVAHDAAVDGLRRARTASGQVQLGKPSSNLFRFTDRDTGRAATRLDTSALDGVLAVDPVARTAEVQGMATYETVVDATLAHGLMPLVVPQLKTITLGGAVTGLGVEATSFRDGLPHESVLEMDVLTPAGELLHVTPDGEHADLFAAFPNSYGTLGYAVRLVVELAPVRPFVKLTHHRYGSAARAATAIEDLAGSGTDFLDGVVFSPGEQYLTTGEFVDTPMPGARISDYTGQEVFYRSLRRRPVDHLSVRDFLWRWDPDWFWCSRAFGVQQPLVRRFWPRRYRRSDVYRRLVALDQRVGASNRVRTALGGTPEEMVVQDVEIPVERLPAFLEFFHAEVGIAPVWLCPLRLRGERTWPLYPMEPGRLYVNVGFWSSVPERPGDRWAHNRLIEEQVAALGGHKSLYSTVHYGEDEFWAHYNGEAYQAVKQRYDPDGRAPDLYRKVTGR</sequence>
<dbReference type="EC" id="1.3.1.72" evidence="2"/>
<dbReference type="PROSITE" id="PS51387">
    <property type="entry name" value="FAD_PCMH"/>
    <property type="match status" value="1"/>
</dbReference>
<dbReference type="Gene3D" id="3.30.465.10">
    <property type="match status" value="1"/>
</dbReference>
<evidence type="ECO:0000256" key="8">
    <source>
        <dbReference type="ARBA" id="ARBA00023136"/>
    </source>
</evidence>
<evidence type="ECO:0000313" key="11">
    <source>
        <dbReference type="Proteomes" id="UP001494902"/>
    </source>
</evidence>
<dbReference type="PANTHER" id="PTHR10801:SF0">
    <property type="entry name" value="DELTA(24)-STEROL REDUCTASE"/>
    <property type="match status" value="1"/>
</dbReference>
<evidence type="ECO:0000256" key="5">
    <source>
        <dbReference type="ARBA" id="ARBA00022827"/>
    </source>
</evidence>
<keyword evidence="8" id="KW-0472">Membrane</keyword>
<keyword evidence="3" id="KW-0285">Flavoprotein</keyword>
<dbReference type="InterPro" id="IPR006094">
    <property type="entry name" value="Oxid_FAD_bind_N"/>
</dbReference>
<evidence type="ECO:0000313" key="10">
    <source>
        <dbReference type="EMBL" id="MEQ3552386.1"/>
    </source>
</evidence>
<accession>A0ABV1KD45</accession>
<evidence type="ECO:0000256" key="6">
    <source>
        <dbReference type="ARBA" id="ARBA00022989"/>
    </source>
</evidence>
<dbReference type="RefSeq" id="WP_349299451.1">
    <property type="nucleotide sequence ID" value="NZ_JBEDNQ010000007.1"/>
</dbReference>
<dbReference type="InterPro" id="IPR016169">
    <property type="entry name" value="FAD-bd_PCMH_sub2"/>
</dbReference>
<evidence type="ECO:0000256" key="7">
    <source>
        <dbReference type="ARBA" id="ARBA00023002"/>
    </source>
</evidence>
<dbReference type="PANTHER" id="PTHR10801">
    <property type="entry name" value="24-DEHYDROCHOLESTEROL REDUCTASE"/>
    <property type="match status" value="1"/>
</dbReference>
<keyword evidence="6" id="KW-1133">Transmembrane helix</keyword>
<dbReference type="InterPro" id="IPR016164">
    <property type="entry name" value="FAD-linked_Oxase-like_C"/>
</dbReference>
<dbReference type="Pfam" id="PF01565">
    <property type="entry name" value="FAD_binding_4"/>
    <property type="match status" value="1"/>
</dbReference>
<reference evidence="10 11" key="1">
    <citation type="submission" date="2024-03" db="EMBL/GenBank/DDBJ databases">
        <title>Draft genome sequence of Pseudonocardia nematodicida JCM 31783.</title>
        <authorList>
            <person name="Butdee W."/>
            <person name="Duangmal K."/>
        </authorList>
    </citation>
    <scope>NUCLEOTIDE SEQUENCE [LARGE SCALE GENOMIC DNA]</scope>
    <source>
        <strain evidence="10 11">JCM 31783</strain>
    </source>
</reference>
<gene>
    <name evidence="10" type="ORF">WIS52_18075</name>
</gene>
<dbReference type="SUPFAM" id="SSF56176">
    <property type="entry name" value="FAD-binding/transporter-associated domain-like"/>
    <property type="match status" value="1"/>
</dbReference>
<protein>
    <recommendedName>
        <fullName evidence="2">Delta(24)-sterol reductase</fullName>
        <ecNumber evidence="2">1.3.1.72</ecNumber>
    </recommendedName>
</protein>
<evidence type="ECO:0000256" key="3">
    <source>
        <dbReference type="ARBA" id="ARBA00022630"/>
    </source>
</evidence>
<dbReference type="InterPro" id="IPR036318">
    <property type="entry name" value="FAD-bd_PCMH-like_sf"/>
</dbReference>
<feature type="domain" description="FAD-binding PCMH-type" evidence="9">
    <location>
        <begin position="4"/>
        <end position="176"/>
    </location>
</feature>
<evidence type="ECO:0000256" key="4">
    <source>
        <dbReference type="ARBA" id="ARBA00022692"/>
    </source>
</evidence>
<evidence type="ECO:0000256" key="2">
    <source>
        <dbReference type="ARBA" id="ARBA00012405"/>
    </source>
</evidence>